<accession>A0A8H6WF04</accession>
<dbReference type="RefSeq" id="XP_037225370.1">
    <property type="nucleotide sequence ID" value="XM_037357460.1"/>
</dbReference>
<sequence>MSLKRKFTFVDDTESMNMDAPLLKQIRLVPFPNSTTEEDVCMSDAQYEGPYHSRFTSTVSDASSISPATSPAFSQNTLPLSTTDANHFPDQHSPSASPVGLLQPSSSFAHHGTSCNQIPKLKVACAAGSNGQRTMWSFCEQCGAISMVDDGSSS</sequence>
<keyword evidence="2" id="KW-1185">Reference proteome</keyword>
<protein>
    <submittedName>
        <fullName evidence="1">Uncharacterized protein</fullName>
    </submittedName>
</protein>
<reference evidence="1" key="1">
    <citation type="submission" date="2020-05" db="EMBL/GenBank/DDBJ databases">
        <title>Mycena genomes resolve the evolution of fungal bioluminescence.</title>
        <authorList>
            <person name="Tsai I.J."/>
        </authorList>
    </citation>
    <scope>NUCLEOTIDE SEQUENCE</scope>
    <source>
        <strain evidence="1">171206Taipei</strain>
    </source>
</reference>
<dbReference type="Proteomes" id="UP000636479">
    <property type="component" value="Unassembled WGS sequence"/>
</dbReference>
<dbReference type="GeneID" id="59339976"/>
<comment type="caution">
    <text evidence="1">The sequence shown here is derived from an EMBL/GenBank/DDBJ whole genome shotgun (WGS) entry which is preliminary data.</text>
</comment>
<organism evidence="1 2">
    <name type="scientific">Mycena indigotica</name>
    <dbReference type="NCBI Taxonomy" id="2126181"/>
    <lineage>
        <taxon>Eukaryota</taxon>
        <taxon>Fungi</taxon>
        <taxon>Dikarya</taxon>
        <taxon>Basidiomycota</taxon>
        <taxon>Agaricomycotina</taxon>
        <taxon>Agaricomycetes</taxon>
        <taxon>Agaricomycetidae</taxon>
        <taxon>Agaricales</taxon>
        <taxon>Marasmiineae</taxon>
        <taxon>Mycenaceae</taxon>
        <taxon>Mycena</taxon>
    </lineage>
</organism>
<dbReference type="AlphaFoldDB" id="A0A8H6WF04"/>
<name>A0A8H6WF04_9AGAR</name>
<evidence type="ECO:0000313" key="2">
    <source>
        <dbReference type="Proteomes" id="UP000636479"/>
    </source>
</evidence>
<dbReference type="EMBL" id="JACAZF010000001">
    <property type="protein sequence ID" value="KAF7315347.1"/>
    <property type="molecule type" value="Genomic_DNA"/>
</dbReference>
<proteinExistence type="predicted"/>
<evidence type="ECO:0000313" key="1">
    <source>
        <dbReference type="EMBL" id="KAF7315347.1"/>
    </source>
</evidence>
<gene>
    <name evidence="1" type="ORF">MIND_00049300</name>
</gene>
<dbReference type="OrthoDB" id="2574468at2759"/>